<sequence>MNRRRFFKLVGAAAGFTVLTPGAQAQAKGHPHEAQAAPAQVSPQKPQALPVRPEAYNFFSPEEAAFVEAAVDRLIPADELGPGGREAGCAYFIDQQLAGAYGAAAKWYMGGPWGESTPQQGYQLPLTPREVYRTGIAAVNRYCQLTYGHSFAQLNPEQQDEVLRGLEAGRIDLVSLGGPPAQTFFNMLLGNTVEGYFSDPVYGGNRNKVGWRLVGFPGVAAAYVSFIENFNQPYEVEPVGIADVAGGVVDLDEHGHPIHRPLAKRR</sequence>
<evidence type="ECO:0000256" key="1">
    <source>
        <dbReference type="SAM" id="MobiDB-lite"/>
    </source>
</evidence>
<keyword evidence="3" id="KW-0614">Plasmid</keyword>
<dbReference type="AlphaFoldDB" id="F6DJA1"/>
<dbReference type="KEGG" id="tts:Ththe16_2120"/>
<organism evidence="3 4">
    <name type="scientific">Thermus thermophilus (strain SG0.5JP17-16)</name>
    <dbReference type="NCBI Taxonomy" id="762633"/>
    <lineage>
        <taxon>Bacteria</taxon>
        <taxon>Thermotogati</taxon>
        <taxon>Deinococcota</taxon>
        <taxon>Deinococci</taxon>
        <taxon>Thermales</taxon>
        <taxon>Thermaceae</taxon>
        <taxon>Thermus</taxon>
    </lineage>
</organism>
<feature type="chain" id="PRO_5003338965" evidence="2">
    <location>
        <begin position="28"/>
        <end position="266"/>
    </location>
</feature>
<name>F6DJA1_THETG</name>
<reference evidence="3 4" key="1">
    <citation type="submission" date="2011-05" db="EMBL/GenBank/DDBJ databases">
        <title>Complete sequence of plasmid of Thermus thermophilus SG0.5JP17-16.</title>
        <authorList>
            <consortium name="US DOE Joint Genome Institute"/>
            <person name="Lucas S."/>
            <person name="Han J."/>
            <person name="Lapidus A."/>
            <person name="Cheng J.-F."/>
            <person name="Goodwin L."/>
            <person name="Pitluck S."/>
            <person name="Peters L."/>
            <person name="Mikhailova N."/>
            <person name="Teshima H."/>
            <person name="Han C."/>
            <person name="Tapia R."/>
            <person name="Land M."/>
            <person name="Hauser L."/>
            <person name="Kyrpides N."/>
            <person name="Ivanova N."/>
            <person name="Pagani I."/>
            <person name="Allgaier M."/>
            <person name="Hugenholtz P."/>
            <person name="Singer S."/>
            <person name="Gladden J."/>
            <person name="Woyke T."/>
        </authorList>
    </citation>
    <scope>NUCLEOTIDE SEQUENCE [LARGE SCALE GENOMIC DNA]</scope>
    <source>
        <strain evidence="3 4">SG0.5JP17-16</strain>
        <plasmid evidence="4">Plasmid pTHTHE1601</plasmid>
    </source>
</reference>
<dbReference type="EC" id="1.1.99.3" evidence="3"/>
<gene>
    <name evidence="3" type="ordered locus">Ththe16_2120</name>
</gene>
<protein>
    <submittedName>
        <fullName evidence="3">Gluconate 2-dehydrogenase (Acceptor)</fullName>
        <ecNumber evidence="3">1.1.99.3</ecNumber>
    </submittedName>
</protein>
<dbReference type="PATRIC" id="fig|762633.3.peg.2110"/>
<dbReference type="InterPro" id="IPR027056">
    <property type="entry name" value="Gluconate_2DH_su3"/>
</dbReference>
<dbReference type="PROSITE" id="PS51318">
    <property type="entry name" value="TAT"/>
    <property type="match status" value="1"/>
</dbReference>
<proteinExistence type="predicted"/>
<accession>F6DJA1</accession>
<dbReference type="EMBL" id="CP002778">
    <property type="protein sequence ID" value="AEG34498.1"/>
    <property type="molecule type" value="Genomic_DNA"/>
</dbReference>
<dbReference type="HOGENOM" id="CLU_065508_0_0_0"/>
<dbReference type="InterPro" id="IPR006311">
    <property type="entry name" value="TAT_signal"/>
</dbReference>
<feature type="signal peptide" evidence="2">
    <location>
        <begin position="1"/>
        <end position="27"/>
    </location>
</feature>
<evidence type="ECO:0000313" key="4">
    <source>
        <dbReference type="Proteomes" id="UP000009233"/>
    </source>
</evidence>
<keyword evidence="3" id="KW-0560">Oxidoreductase</keyword>
<dbReference type="GO" id="GO:0033717">
    <property type="term" value="F:gluconate 2-dehydrogenase (acceptor) activity"/>
    <property type="evidence" value="ECO:0007669"/>
    <property type="project" value="UniProtKB-EC"/>
</dbReference>
<evidence type="ECO:0000256" key="2">
    <source>
        <dbReference type="SAM" id="SignalP"/>
    </source>
</evidence>
<evidence type="ECO:0000313" key="3">
    <source>
        <dbReference type="EMBL" id="AEG34498.1"/>
    </source>
</evidence>
<keyword evidence="2" id="KW-0732">Signal</keyword>
<dbReference type="Proteomes" id="UP000009233">
    <property type="component" value="Plasmid pTHTHE1601"/>
</dbReference>
<feature type="region of interest" description="Disordered" evidence="1">
    <location>
        <begin position="24"/>
        <end position="43"/>
    </location>
</feature>
<dbReference type="Pfam" id="PF13618">
    <property type="entry name" value="Gluconate_2-dh3"/>
    <property type="match status" value="1"/>
</dbReference>
<geneLocation type="plasmid" evidence="3 4">
    <name>pTHTHE1601</name>
</geneLocation>